<keyword evidence="8 15" id="KW-0862">Zinc</keyword>
<dbReference type="InterPro" id="IPR000214">
    <property type="entry name" value="Znf_DNA_glyclase/AP_lyase"/>
</dbReference>
<dbReference type="SUPFAM" id="SSF57716">
    <property type="entry name" value="Glucocorticoid receptor-like (DNA-binding domain)"/>
    <property type="match status" value="1"/>
</dbReference>
<dbReference type="InterPro" id="IPR015887">
    <property type="entry name" value="DNA_glyclase_Znf_dom_DNA_BS"/>
</dbReference>
<dbReference type="InterPro" id="IPR035937">
    <property type="entry name" value="FPG_N"/>
</dbReference>
<dbReference type="FunFam" id="1.10.8.50:FF:000003">
    <property type="entry name" value="Formamidopyrimidine-DNA glycosylase"/>
    <property type="match status" value="1"/>
</dbReference>
<dbReference type="AlphaFoldDB" id="A0A0D2GMZ9"/>
<feature type="domain" description="Formamidopyrimidine-DNA glycosylase catalytic" evidence="17">
    <location>
        <begin position="2"/>
        <end position="113"/>
    </location>
</feature>
<dbReference type="SMART" id="SM01232">
    <property type="entry name" value="H2TH"/>
    <property type="match status" value="1"/>
</dbReference>
<evidence type="ECO:0000259" key="17">
    <source>
        <dbReference type="PROSITE" id="PS51068"/>
    </source>
</evidence>
<dbReference type="GO" id="GO:0006284">
    <property type="term" value="P:base-excision repair"/>
    <property type="evidence" value="ECO:0007669"/>
    <property type="project" value="InterPro"/>
</dbReference>
<evidence type="ECO:0000256" key="14">
    <source>
        <dbReference type="ARBA" id="ARBA00044632"/>
    </source>
</evidence>
<dbReference type="PANTHER" id="PTHR22993:SF9">
    <property type="entry name" value="FORMAMIDOPYRIMIDINE-DNA GLYCOSYLASE"/>
    <property type="match status" value="1"/>
</dbReference>
<dbReference type="Pfam" id="PF06827">
    <property type="entry name" value="zf-FPG_IleRS"/>
    <property type="match status" value="1"/>
</dbReference>
<evidence type="ECO:0000256" key="6">
    <source>
        <dbReference type="ARBA" id="ARBA00022771"/>
    </source>
</evidence>
<keyword evidence="11 15" id="KW-0456">Lyase</keyword>
<dbReference type="PANTHER" id="PTHR22993">
    <property type="entry name" value="FORMAMIDOPYRIMIDINE-DNA GLYCOSYLASE"/>
    <property type="match status" value="1"/>
</dbReference>
<comment type="cofactor">
    <cofactor evidence="15">
        <name>Zn(2+)</name>
        <dbReference type="ChEBI" id="CHEBI:29105"/>
    </cofactor>
    <text evidence="15">Binds 1 zinc ion per subunit.</text>
</comment>
<comment type="similarity">
    <text evidence="2 15">Belongs to the FPG family.</text>
</comment>
<dbReference type="FunCoup" id="A0A0D2GMZ9">
    <property type="interactions" value="468"/>
</dbReference>
<evidence type="ECO:0000256" key="1">
    <source>
        <dbReference type="ARBA" id="ARBA00001668"/>
    </source>
</evidence>
<accession>A0A0D2GMZ9</accession>
<evidence type="ECO:0000256" key="8">
    <source>
        <dbReference type="ARBA" id="ARBA00022833"/>
    </source>
</evidence>
<dbReference type="NCBIfam" id="NF002211">
    <property type="entry name" value="PRK01103.1"/>
    <property type="match status" value="1"/>
</dbReference>
<feature type="active site" description="Proton donor; for beta-elimination activity" evidence="15">
    <location>
        <position position="58"/>
    </location>
</feature>
<feature type="active site" description="Proton donor" evidence="15">
    <location>
        <position position="3"/>
    </location>
</feature>
<comment type="caution">
    <text evidence="18">The sequence shown here is derived from an EMBL/GenBank/DDBJ whole genome shotgun (WGS) entry which is preliminary data.</text>
</comment>
<keyword evidence="9 15" id="KW-0238">DNA-binding</keyword>
<dbReference type="HAMAP" id="MF_00103">
    <property type="entry name" value="Fapy_DNA_glycosyl"/>
    <property type="match status" value="1"/>
</dbReference>
<evidence type="ECO:0000256" key="15">
    <source>
        <dbReference type="HAMAP-Rule" id="MF_00103"/>
    </source>
</evidence>
<dbReference type="GO" id="GO:0140078">
    <property type="term" value="F:class I DNA-(apurinic or apyrimidinic site) endonuclease activity"/>
    <property type="evidence" value="ECO:0007669"/>
    <property type="project" value="UniProtKB-EC"/>
</dbReference>
<keyword evidence="13 15" id="KW-0326">Glycosidase</keyword>
<dbReference type="Gene3D" id="1.10.8.50">
    <property type="match status" value="1"/>
</dbReference>
<evidence type="ECO:0000256" key="9">
    <source>
        <dbReference type="ARBA" id="ARBA00023125"/>
    </source>
</evidence>
<dbReference type="OrthoDB" id="9800855at2"/>
<dbReference type="InterPro" id="IPR012319">
    <property type="entry name" value="FPG_cat"/>
</dbReference>
<keyword evidence="5 15" id="KW-0227">DNA damage</keyword>
<evidence type="ECO:0000256" key="4">
    <source>
        <dbReference type="ARBA" id="ARBA00022723"/>
    </source>
</evidence>
<dbReference type="InterPro" id="IPR020629">
    <property type="entry name" value="FPG_Glyclase"/>
</dbReference>
<keyword evidence="4 15" id="KW-0479">Metal-binding</keyword>
<evidence type="ECO:0000256" key="13">
    <source>
        <dbReference type="ARBA" id="ARBA00023295"/>
    </source>
</evidence>
<dbReference type="InParanoid" id="A0A0D2GMZ9"/>
<dbReference type="SUPFAM" id="SSF46946">
    <property type="entry name" value="S13-like H2TH domain"/>
    <property type="match status" value="1"/>
</dbReference>
<dbReference type="InterPro" id="IPR015886">
    <property type="entry name" value="H2TH_FPG"/>
</dbReference>
<name>A0A0D2GMZ9_9BACT</name>
<organism evidence="18 19">
    <name type="scientific">Dethiosulfatarculus sandiegensis</name>
    <dbReference type="NCBI Taxonomy" id="1429043"/>
    <lineage>
        <taxon>Bacteria</taxon>
        <taxon>Pseudomonadati</taxon>
        <taxon>Thermodesulfobacteriota</taxon>
        <taxon>Desulfarculia</taxon>
        <taxon>Desulfarculales</taxon>
        <taxon>Desulfarculaceae</taxon>
        <taxon>Dethiosulfatarculus</taxon>
    </lineage>
</organism>
<feature type="binding site" evidence="15">
    <location>
        <position position="110"/>
    </location>
    <ligand>
        <name>DNA</name>
        <dbReference type="ChEBI" id="CHEBI:16991"/>
    </ligand>
</feature>
<feature type="active site" description="Proton donor; for delta-elimination activity" evidence="15">
    <location>
        <position position="260"/>
    </location>
</feature>
<dbReference type="Proteomes" id="UP000032233">
    <property type="component" value="Unassembled WGS sequence"/>
</dbReference>
<dbReference type="SMART" id="SM00898">
    <property type="entry name" value="Fapy_DNA_glyco"/>
    <property type="match status" value="1"/>
</dbReference>
<dbReference type="InterPro" id="IPR010663">
    <property type="entry name" value="Znf_FPG/IleRS"/>
</dbReference>
<comment type="catalytic activity">
    <reaction evidence="14 15">
        <text>2'-deoxyribonucleotide-(2'-deoxyribose 5'-phosphate)-2'-deoxyribonucleotide-DNA = a 3'-end 2'-deoxyribonucleotide-(2,3-dehydro-2,3-deoxyribose 5'-phosphate)-DNA + a 5'-end 5'-phospho-2'-deoxyribonucleoside-DNA + H(+)</text>
        <dbReference type="Rhea" id="RHEA:66592"/>
        <dbReference type="Rhea" id="RHEA-COMP:13180"/>
        <dbReference type="Rhea" id="RHEA-COMP:16897"/>
        <dbReference type="Rhea" id="RHEA-COMP:17067"/>
        <dbReference type="ChEBI" id="CHEBI:15378"/>
        <dbReference type="ChEBI" id="CHEBI:136412"/>
        <dbReference type="ChEBI" id="CHEBI:157695"/>
        <dbReference type="ChEBI" id="CHEBI:167181"/>
        <dbReference type="EC" id="4.2.99.18"/>
    </reaction>
</comment>
<keyword evidence="6 15" id="KW-0863">Zinc-finger</keyword>
<feature type="domain" description="FPG-type" evidence="16">
    <location>
        <begin position="236"/>
        <end position="270"/>
    </location>
</feature>
<dbReference type="PROSITE" id="PS51066">
    <property type="entry name" value="ZF_FPG_2"/>
    <property type="match status" value="1"/>
</dbReference>
<dbReference type="PROSITE" id="PS01242">
    <property type="entry name" value="ZF_FPG_1"/>
    <property type="match status" value="1"/>
</dbReference>
<dbReference type="RefSeq" id="WP_044346269.1">
    <property type="nucleotide sequence ID" value="NZ_AZAC01000001.1"/>
</dbReference>
<evidence type="ECO:0000259" key="16">
    <source>
        <dbReference type="PROSITE" id="PS51066"/>
    </source>
</evidence>
<comment type="subunit">
    <text evidence="3 15">Monomer.</text>
</comment>
<dbReference type="EMBL" id="AZAC01000001">
    <property type="protein sequence ID" value="KIX15992.1"/>
    <property type="molecule type" value="Genomic_DNA"/>
</dbReference>
<dbReference type="InterPro" id="IPR010979">
    <property type="entry name" value="Ribosomal_uS13-like_H2TH"/>
</dbReference>
<sequence>MPELPEVECVRRTLAPVIIGKNIINIVINLEKIVRPDPLFFQKGLLNKRIVQVDRHGKLLIVHLENSSFWAIHLGMTGQIILREKQPDLPHIHACIHFNDQSGFFFRDVRQFGFMAYLPNKEALQKGPLKNMGPDALMISLETFTKSLAGRKAPIKSLLLDQRILAGVGNIYADESLFRAGIAPTSRAGEIPPKALAKLHRILRELLGQAIDCGGSSIRDYVDAKGEAGSFQDLHQVYGHKGAPCPICGREIKKITLGGRSTHYCRHCQKCY</sequence>
<feature type="active site" description="Schiff-base intermediate with DNA" evidence="15">
    <location>
        <position position="2"/>
    </location>
</feature>
<dbReference type="SUPFAM" id="SSF81624">
    <property type="entry name" value="N-terminal domain of MutM-like DNA repair proteins"/>
    <property type="match status" value="1"/>
</dbReference>
<feature type="binding site" evidence="15">
    <location>
        <position position="91"/>
    </location>
    <ligand>
        <name>DNA</name>
        <dbReference type="ChEBI" id="CHEBI:16991"/>
    </ligand>
</feature>
<evidence type="ECO:0000313" key="18">
    <source>
        <dbReference type="EMBL" id="KIX15992.1"/>
    </source>
</evidence>
<comment type="catalytic activity">
    <reaction evidence="1 15">
        <text>Hydrolysis of DNA containing ring-opened 7-methylguanine residues, releasing 2,6-diamino-4-hydroxy-5-(N-methyl)formamidopyrimidine.</text>
        <dbReference type="EC" id="3.2.2.23"/>
    </reaction>
</comment>
<evidence type="ECO:0000256" key="5">
    <source>
        <dbReference type="ARBA" id="ARBA00022763"/>
    </source>
</evidence>
<protein>
    <recommendedName>
        <fullName evidence="15">Formamidopyrimidine-DNA glycosylase</fullName>
        <shortName evidence="15">Fapy-DNA glycosylase</shortName>
        <ecNumber evidence="15">3.2.2.23</ecNumber>
    </recommendedName>
    <alternativeName>
        <fullName evidence="15">DNA-(apurinic or apyrimidinic site) lyase MutM</fullName>
        <shortName evidence="15">AP lyase MutM</shortName>
        <ecNumber evidence="15">4.2.99.18</ecNumber>
    </alternativeName>
</protein>
<reference evidence="18 19" key="1">
    <citation type="submission" date="2013-11" db="EMBL/GenBank/DDBJ databases">
        <title>Metagenomic analysis of a methanogenic consortium involved in long chain n-alkane degradation.</title>
        <authorList>
            <person name="Davidova I.A."/>
            <person name="Callaghan A.V."/>
            <person name="Wawrik B."/>
            <person name="Pruitt S."/>
            <person name="Marks C."/>
            <person name="Duncan K.E."/>
            <person name="Suflita J.M."/>
        </authorList>
    </citation>
    <scope>NUCLEOTIDE SEQUENCE [LARGE SCALE GENOMIC DNA]</scope>
    <source>
        <strain evidence="18 19">SPR</strain>
    </source>
</reference>
<evidence type="ECO:0000256" key="10">
    <source>
        <dbReference type="ARBA" id="ARBA00023204"/>
    </source>
</evidence>
<evidence type="ECO:0000256" key="7">
    <source>
        <dbReference type="ARBA" id="ARBA00022801"/>
    </source>
</evidence>
<evidence type="ECO:0000256" key="11">
    <source>
        <dbReference type="ARBA" id="ARBA00023239"/>
    </source>
</evidence>
<comment type="function">
    <text evidence="15">Involved in base excision repair of DNA damaged by oxidation or by mutagenic agents. Acts as DNA glycosylase that recognizes and removes damaged bases. Has a preference for oxidized purines, such as 7,8-dihydro-8-oxoguanine (8-oxoG). Has AP (apurinic/apyrimidinic) lyase activity and introduces nicks in the DNA strand. Cleaves the DNA backbone by beta-delta elimination to generate a single-strand break at the site of the removed base with both 3'- and 5'-phosphates.</text>
</comment>
<dbReference type="GO" id="GO:0003684">
    <property type="term" value="F:damaged DNA binding"/>
    <property type="evidence" value="ECO:0007669"/>
    <property type="project" value="InterPro"/>
</dbReference>
<dbReference type="STRING" id="1429043.X474_01740"/>
<dbReference type="EC" id="4.2.99.18" evidence="15"/>
<keyword evidence="12 15" id="KW-0511">Multifunctional enzyme</keyword>
<feature type="binding site" evidence="15">
    <location>
        <position position="151"/>
    </location>
    <ligand>
        <name>DNA</name>
        <dbReference type="ChEBI" id="CHEBI:16991"/>
    </ligand>
</feature>
<dbReference type="GO" id="GO:0008270">
    <property type="term" value="F:zinc ion binding"/>
    <property type="evidence" value="ECO:0007669"/>
    <property type="project" value="UniProtKB-UniRule"/>
</dbReference>
<dbReference type="GO" id="GO:0034039">
    <property type="term" value="F:8-oxo-7,8-dihydroguanine DNA N-glycosylase activity"/>
    <property type="evidence" value="ECO:0007669"/>
    <property type="project" value="TreeGrafter"/>
</dbReference>
<dbReference type="CDD" id="cd08966">
    <property type="entry name" value="EcFpg-like_N"/>
    <property type="match status" value="1"/>
</dbReference>
<evidence type="ECO:0000313" key="19">
    <source>
        <dbReference type="Proteomes" id="UP000032233"/>
    </source>
</evidence>
<dbReference type="Pfam" id="PF01149">
    <property type="entry name" value="Fapy_DNA_glyco"/>
    <property type="match status" value="1"/>
</dbReference>
<dbReference type="Gene3D" id="3.20.190.10">
    <property type="entry name" value="MutM-like, N-terminal"/>
    <property type="match status" value="1"/>
</dbReference>
<keyword evidence="19" id="KW-1185">Reference proteome</keyword>
<dbReference type="PROSITE" id="PS51068">
    <property type="entry name" value="FPG_CAT"/>
    <property type="match status" value="1"/>
</dbReference>
<evidence type="ECO:0000256" key="12">
    <source>
        <dbReference type="ARBA" id="ARBA00023268"/>
    </source>
</evidence>
<proteinExistence type="inferred from homology"/>
<evidence type="ECO:0000256" key="2">
    <source>
        <dbReference type="ARBA" id="ARBA00009409"/>
    </source>
</evidence>
<dbReference type="PATRIC" id="fig|1429043.3.peg.363"/>
<keyword evidence="7 15" id="KW-0378">Hydrolase</keyword>
<evidence type="ECO:0000256" key="3">
    <source>
        <dbReference type="ARBA" id="ARBA00011245"/>
    </source>
</evidence>
<keyword evidence="10 15" id="KW-0234">DNA repair</keyword>
<dbReference type="NCBIfam" id="TIGR00577">
    <property type="entry name" value="fpg"/>
    <property type="match status" value="1"/>
</dbReference>
<gene>
    <name evidence="15" type="primary">mutM</name>
    <name evidence="15" type="synonym">fpg</name>
    <name evidence="18" type="ORF">X474_01740</name>
</gene>
<dbReference type="Pfam" id="PF06831">
    <property type="entry name" value="H2TH"/>
    <property type="match status" value="1"/>
</dbReference>
<dbReference type="EC" id="3.2.2.23" evidence="15"/>